<dbReference type="AlphaFoldDB" id="A0A6A4VSW9"/>
<dbReference type="GO" id="GO:0005576">
    <property type="term" value="C:extracellular region"/>
    <property type="evidence" value="ECO:0007669"/>
    <property type="project" value="TreeGrafter"/>
</dbReference>
<protein>
    <submittedName>
        <fullName evidence="13">Agrin</fullName>
    </submittedName>
</protein>
<name>A0A6A4VSW9_AMPAM</name>
<keyword evidence="6" id="KW-0084">Basement membrane</keyword>
<feature type="domain" description="Kazal-like" evidence="12">
    <location>
        <begin position="35"/>
        <end position="82"/>
    </location>
</feature>
<dbReference type="CDD" id="cd00055">
    <property type="entry name" value="EGF_Lam"/>
    <property type="match status" value="1"/>
</dbReference>
<evidence type="ECO:0000256" key="5">
    <source>
        <dbReference type="ARBA" id="ARBA00022737"/>
    </source>
</evidence>
<dbReference type="Gene3D" id="3.30.60.30">
    <property type="match status" value="2"/>
</dbReference>
<feature type="disulfide bond" evidence="10">
    <location>
        <begin position="285"/>
        <end position="302"/>
    </location>
</feature>
<dbReference type="SMART" id="SM00274">
    <property type="entry name" value="FOLN"/>
    <property type="match status" value="2"/>
</dbReference>
<dbReference type="SUPFAM" id="SSF57196">
    <property type="entry name" value="EGF/Laminin"/>
    <property type="match status" value="1"/>
</dbReference>
<keyword evidence="9 10" id="KW-0424">Laminin EGF-like domain</keyword>
<dbReference type="FunFam" id="2.10.25.10:FF:000083">
    <property type="entry name" value="Laminin subunit alpha"/>
    <property type="match status" value="1"/>
</dbReference>
<dbReference type="Pfam" id="PF00053">
    <property type="entry name" value="EGF_laminin"/>
    <property type="match status" value="1"/>
</dbReference>
<dbReference type="PROSITE" id="PS50027">
    <property type="entry name" value="EGF_LAM_2"/>
    <property type="match status" value="1"/>
</dbReference>
<evidence type="ECO:0000256" key="10">
    <source>
        <dbReference type="PROSITE-ProRule" id="PRU00460"/>
    </source>
</evidence>
<feature type="domain" description="Laminin EGF-like" evidence="11">
    <location>
        <begin position="283"/>
        <end position="335"/>
    </location>
</feature>
<dbReference type="SUPFAM" id="SSF100895">
    <property type="entry name" value="Kazal-type serine protease inhibitors"/>
    <property type="match status" value="2"/>
</dbReference>
<evidence type="ECO:0000256" key="7">
    <source>
        <dbReference type="ARBA" id="ARBA00023157"/>
    </source>
</evidence>
<dbReference type="CDD" id="cd00104">
    <property type="entry name" value="KAZAL_FS"/>
    <property type="match status" value="2"/>
</dbReference>
<dbReference type="OrthoDB" id="88467at2759"/>
<evidence type="ECO:0000256" key="1">
    <source>
        <dbReference type="ARBA" id="ARBA00004302"/>
    </source>
</evidence>
<evidence type="ECO:0000256" key="2">
    <source>
        <dbReference type="ARBA" id="ARBA00022525"/>
    </source>
</evidence>
<feature type="disulfide bond" evidence="10">
    <location>
        <begin position="304"/>
        <end position="313"/>
    </location>
</feature>
<dbReference type="SMART" id="SM00280">
    <property type="entry name" value="KAZAL"/>
    <property type="match status" value="2"/>
</dbReference>
<evidence type="ECO:0000259" key="12">
    <source>
        <dbReference type="PROSITE" id="PS51465"/>
    </source>
</evidence>
<evidence type="ECO:0000313" key="14">
    <source>
        <dbReference type="Proteomes" id="UP000440578"/>
    </source>
</evidence>
<dbReference type="InterPro" id="IPR050653">
    <property type="entry name" value="Prot_Inhib_GrowthFact_Antg"/>
</dbReference>
<evidence type="ECO:0000256" key="8">
    <source>
        <dbReference type="ARBA" id="ARBA00023180"/>
    </source>
</evidence>
<keyword evidence="2" id="KW-0964">Secreted</keyword>
<dbReference type="Gene3D" id="2.10.25.10">
    <property type="entry name" value="Laminin"/>
    <property type="match status" value="1"/>
</dbReference>
<evidence type="ECO:0000256" key="9">
    <source>
        <dbReference type="ARBA" id="ARBA00023292"/>
    </source>
</evidence>
<dbReference type="SMART" id="SM00180">
    <property type="entry name" value="EGF_Lam"/>
    <property type="match status" value="1"/>
</dbReference>
<keyword evidence="4" id="KW-0732">Signal</keyword>
<dbReference type="PANTHER" id="PTHR10913">
    <property type="entry name" value="FOLLISTATIN-RELATED"/>
    <property type="match status" value="1"/>
</dbReference>
<dbReference type="GO" id="GO:0005604">
    <property type="term" value="C:basement membrane"/>
    <property type="evidence" value="ECO:0007669"/>
    <property type="project" value="UniProtKB-SubCell"/>
</dbReference>
<sequence>MPCPRAHVPWRAPSSDLCQHVVCKFGARCEAGRCVCPTDCPSADDPVCGTDGVTYNNECLMQARACTADHQLTTAYLGPCQDTSTGPQTVAGGPADLLLCKDIRCEFGATCTTSVDRLPRCTCLFNCEGEDGAPPPADGPVCGSDLRLYPSECVLRREACERQQQLSPRPIVLCEGLTSDITISPCYGLDPVTNPLTSAPYDCSDGAACPPSSYCHRSADDAVCCPLAPATVAPLDTADAPGAPDAPGVTLPAPGCANSTHGCCEDGETPAAGPQGAGCPASCRCHRLGALGPQCDPVTKQCACRPGVGGRRCDRCKPGFWGLPKIARGNLGCLRECGDDRARGGGRH</sequence>
<keyword evidence="5" id="KW-0677">Repeat</keyword>
<evidence type="ECO:0000256" key="4">
    <source>
        <dbReference type="ARBA" id="ARBA00022729"/>
    </source>
</evidence>
<comment type="caution">
    <text evidence="13">The sequence shown here is derived from an EMBL/GenBank/DDBJ whole genome shotgun (WGS) entry which is preliminary data.</text>
</comment>
<keyword evidence="7 10" id="KW-1015">Disulfide bond</keyword>
<dbReference type="InterPro" id="IPR002049">
    <property type="entry name" value="LE_dom"/>
</dbReference>
<dbReference type="PROSITE" id="PS51465">
    <property type="entry name" value="KAZAL_2"/>
    <property type="match status" value="1"/>
</dbReference>
<feature type="disulfide bond" evidence="10">
    <location>
        <begin position="283"/>
        <end position="295"/>
    </location>
</feature>
<keyword evidence="14" id="KW-1185">Reference proteome</keyword>
<proteinExistence type="predicted"/>
<dbReference type="PROSITE" id="PS01248">
    <property type="entry name" value="EGF_LAM_1"/>
    <property type="match status" value="1"/>
</dbReference>
<evidence type="ECO:0000256" key="6">
    <source>
        <dbReference type="ARBA" id="ARBA00022869"/>
    </source>
</evidence>
<organism evidence="13 14">
    <name type="scientific">Amphibalanus amphitrite</name>
    <name type="common">Striped barnacle</name>
    <name type="synonym">Balanus amphitrite</name>
    <dbReference type="NCBI Taxonomy" id="1232801"/>
    <lineage>
        <taxon>Eukaryota</taxon>
        <taxon>Metazoa</taxon>
        <taxon>Ecdysozoa</taxon>
        <taxon>Arthropoda</taxon>
        <taxon>Crustacea</taxon>
        <taxon>Multicrustacea</taxon>
        <taxon>Cirripedia</taxon>
        <taxon>Thoracica</taxon>
        <taxon>Thoracicalcarea</taxon>
        <taxon>Balanomorpha</taxon>
        <taxon>Balanoidea</taxon>
        <taxon>Balanidae</taxon>
        <taxon>Amphibalaninae</taxon>
        <taxon>Amphibalanus</taxon>
    </lineage>
</organism>
<evidence type="ECO:0000313" key="13">
    <source>
        <dbReference type="EMBL" id="KAF0297876.1"/>
    </source>
</evidence>
<dbReference type="Pfam" id="PF07648">
    <property type="entry name" value="Kazal_2"/>
    <property type="match status" value="2"/>
</dbReference>
<dbReference type="InterPro" id="IPR003645">
    <property type="entry name" value="Fol_N"/>
</dbReference>
<evidence type="ECO:0000259" key="11">
    <source>
        <dbReference type="PROSITE" id="PS50027"/>
    </source>
</evidence>
<dbReference type="InterPro" id="IPR002350">
    <property type="entry name" value="Kazal_dom"/>
</dbReference>
<comment type="caution">
    <text evidence="10">Lacks conserved residue(s) required for the propagation of feature annotation.</text>
</comment>
<reference evidence="13 14" key="1">
    <citation type="submission" date="2019-07" db="EMBL/GenBank/DDBJ databases">
        <title>Draft genome assembly of a fouling barnacle, Amphibalanus amphitrite (Darwin, 1854): The first reference genome for Thecostraca.</title>
        <authorList>
            <person name="Kim W."/>
        </authorList>
    </citation>
    <scope>NUCLEOTIDE SEQUENCE [LARGE SCALE GENOMIC DNA]</scope>
    <source>
        <strain evidence="13">SNU_AA5</strain>
        <tissue evidence="13">Soma without cirri and trophi</tissue>
    </source>
</reference>
<dbReference type="FunFam" id="3.30.60.30:FF:000024">
    <property type="entry name" value="Transmembrane agrin"/>
    <property type="match status" value="2"/>
</dbReference>
<dbReference type="Proteomes" id="UP000440578">
    <property type="component" value="Unassembled WGS sequence"/>
</dbReference>
<accession>A0A6A4VSW9</accession>
<dbReference type="PANTHER" id="PTHR10913:SF78">
    <property type="entry name" value="AGRIN"/>
    <property type="match status" value="1"/>
</dbReference>
<dbReference type="EMBL" id="VIIS01001463">
    <property type="protein sequence ID" value="KAF0297876.1"/>
    <property type="molecule type" value="Genomic_DNA"/>
</dbReference>
<evidence type="ECO:0000256" key="3">
    <source>
        <dbReference type="ARBA" id="ARBA00022530"/>
    </source>
</evidence>
<keyword evidence="8" id="KW-0325">Glycoprotein</keyword>
<dbReference type="GO" id="GO:0030154">
    <property type="term" value="P:cell differentiation"/>
    <property type="evidence" value="ECO:0007669"/>
    <property type="project" value="TreeGrafter"/>
</dbReference>
<gene>
    <name evidence="13" type="primary">Agrn_0</name>
    <name evidence="13" type="ORF">FJT64_004740</name>
</gene>
<dbReference type="InterPro" id="IPR036058">
    <property type="entry name" value="Kazal_dom_sf"/>
</dbReference>
<comment type="subcellular location">
    <subcellularLocation>
        <location evidence="1">Secreted</location>
        <location evidence="1">Extracellular space</location>
        <location evidence="1">Extracellular matrix</location>
        <location evidence="1">Basement membrane</location>
    </subcellularLocation>
</comment>
<keyword evidence="3" id="KW-0272">Extracellular matrix</keyword>